<feature type="region of interest" description="Disordered" evidence="1">
    <location>
        <begin position="1002"/>
        <end position="1065"/>
    </location>
</feature>
<reference evidence="3" key="1">
    <citation type="submission" date="2014-09" db="EMBL/GenBank/DDBJ databases">
        <authorList>
            <person name="Magalhaes I.L.F."/>
            <person name="Oliveira U."/>
            <person name="Santos F.R."/>
            <person name="Vidigal T.H.D.A."/>
            <person name="Brescovit A.D."/>
            <person name="Santos A.J."/>
        </authorList>
    </citation>
    <scope>NUCLEOTIDE SEQUENCE</scope>
    <source>
        <tissue evidence="3">Shoot tissue taken approximately 20 cm above the soil surface</tissue>
    </source>
</reference>
<feature type="compositionally biased region" description="Basic and acidic residues" evidence="1">
    <location>
        <begin position="907"/>
        <end position="941"/>
    </location>
</feature>
<evidence type="ECO:0000313" key="3">
    <source>
        <dbReference type="EMBL" id="JAD78373.1"/>
    </source>
</evidence>
<feature type="region of interest" description="Disordered" evidence="1">
    <location>
        <begin position="140"/>
        <end position="173"/>
    </location>
</feature>
<dbReference type="Gene3D" id="1.10.1410.10">
    <property type="match status" value="1"/>
</dbReference>
<dbReference type="SUPFAM" id="SSF81631">
    <property type="entry name" value="PAP/OAS1 substrate-binding domain"/>
    <property type="match status" value="1"/>
</dbReference>
<dbReference type="AlphaFoldDB" id="A0A0A9CVB0"/>
<feature type="compositionally biased region" description="Basic and acidic residues" evidence="1">
    <location>
        <begin position="145"/>
        <end position="162"/>
    </location>
</feature>
<feature type="region of interest" description="Disordered" evidence="1">
    <location>
        <begin position="237"/>
        <end position="332"/>
    </location>
</feature>
<evidence type="ECO:0000259" key="2">
    <source>
        <dbReference type="Pfam" id="PF26180"/>
    </source>
</evidence>
<dbReference type="PANTHER" id="PTHR45979:SF30">
    <property type="entry name" value="NUCLEOTIDYLTRANSFERASE"/>
    <property type="match status" value="1"/>
</dbReference>
<dbReference type="InterPro" id="IPR058921">
    <property type="entry name" value="PAP/OAS1-rel"/>
</dbReference>
<evidence type="ECO:0000256" key="1">
    <source>
        <dbReference type="SAM" id="MobiDB-lite"/>
    </source>
</evidence>
<dbReference type="EMBL" id="GBRH01219522">
    <property type="protein sequence ID" value="JAD78373.1"/>
    <property type="molecule type" value="Transcribed_RNA"/>
</dbReference>
<proteinExistence type="predicted"/>
<feature type="compositionally biased region" description="Basic and acidic residues" evidence="1">
    <location>
        <begin position="270"/>
        <end position="281"/>
    </location>
</feature>
<feature type="compositionally biased region" description="Polar residues" evidence="1">
    <location>
        <begin position="892"/>
        <end position="906"/>
    </location>
</feature>
<feature type="compositionally biased region" description="Low complexity" evidence="1">
    <location>
        <begin position="298"/>
        <end position="314"/>
    </location>
</feature>
<reference evidence="3" key="2">
    <citation type="journal article" date="2015" name="Data Brief">
        <title>Shoot transcriptome of the giant reed, Arundo donax.</title>
        <authorList>
            <person name="Barrero R.A."/>
            <person name="Guerrero F.D."/>
            <person name="Moolhuijzen P."/>
            <person name="Goolsby J.A."/>
            <person name="Tidwell J."/>
            <person name="Bellgard S.E."/>
            <person name="Bellgard M.I."/>
        </authorList>
    </citation>
    <scope>NUCLEOTIDE SEQUENCE</scope>
    <source>
        <tissue evidence="3">Shoot tissue taken approximately 20 cm above the soil surface</tissue>
    </source>
</reference>
<feature type="compositionally biased region" description="Polar residues" evidence="1">
    <location>
        <begin position="316"/>
        <end position="327"/>
    </location>
</feature>
<feature type="compositionally biased region" description="Basic and acidic residues" evidence="1">
    <location>
        <begin position="881"/>
        <end position="890"/>
    </location>
</feature>
<feature type="region of interest" description="Disordered" evidence="1">
    <location>
        <begin position="832"/>
        <end position="943"/>
    </location>
</feature>
<sequence length="1065" mass="116506">MSAEPPRMDSGELLLSKSFLDTCSSAYGVMPHTQESQGQLFVSKHFNVIDPLRTNNNLGRSVSKGNFFRIRSAFAFGAKRLGKLLECPKEDLIAELNQFFTNTWIRHGTGSRPDVPTPSLVDVRPLDVDSSVVSNSHQSVTAFKKKVENPKLRANQDNHTEVGHSNPDPSSQALLKSDLHYRNQSRTVNPSVLHAQHQKVYAAQGSAKVSEQLDRNNSAGLMQGERDKRVPNILFVNDRNGQNRSRFARTRSSPELTDPSVEGFHGRQTRVVDTEKVDYSSRRSILVPEVSSNHSTKSSQAESVSSMNSSSHPSAKATSDSNSVSSSYREDNGFVMNEELPSVSESSEMHHDEQVLVNLMASAKLHSFSGQVQLPMQIPSHLSAAHSSLLTPTAFPQKHLAGIPPASLTGTPWLPNMQFLHGFVPPPMTNYIHNPTFAPNIDDGNEREKPITSDAKHDTGKSWHEYGVGFSGQGRDPHIYDIDGKGHSSLPNGVRGAPLERQMEFTVEDNGVDEENYTSMFQSQTSREANVDCSMRSGYVSVPSSNDSSSRGKALDASSWDEMAVNTSRSSRDTWGKRPAFAAPATTTHSKTGWQMGSTTEHLPTEVNDGPRNGAVVPIINEASDIVTGSDSFSTQSRTSQVPNDFEPSQIGMPNPVFAPFLIGSPQQRQADSSGLTFVPTGPPVPFVVLPFVPGNSDGSVPQFERSEGIDQIPANITGQIFSSLNDVHQPDTSATSTALCSIMAKPSDEHKPDILNSDFVSHWHNLQYGRLCQNARPLGPVLYPFAVPPVYLQGHAPWDGPGRPAAPNVNWTQMVGPGQRAFPVMPLQPTTERATGVQQHYGEGATRYRGGTGTYLPNPKVQFRDRHSSSRNYRGGYNSDRSDRNDKEGSWINSKQRNPNRYGRSQSERSGMRSDRQTTDENQSDRQRRTYRNDSYRHEAGAQYLVQGQSFGSTNSMRRTGNIAHVVYAPPSTASNGAGALSGPPGPPFFMVCSYEPGVNHGASSSEPIEFGSLGPLPTSDGDDIPRPTRQIMPNGFHGQRHGPYRGGSSHSSPDQPSSPHPRR</sequence>
<organism evidence="3">
    <name type="scientific">Arundo donax</name>
    <name type="common">Giant reed</name>
    <name type="synonym">Donax arundinaceus</name>
    <dbReference type="NCBI Taxonomy" id="35708"/>
    <lineage>
        <taxon>Eukaryota</taxon>
        <taxon>Viridiplantae</taxon>
        <taxon>Streptophyta</taxon>
        <taxon>Embryophyta</taxon>
        <taxon>Tracheophyta</taxon>
        <taxon>Spermatophyta</taxon>
        <taxon>Magnoliopsida</taxon>
        <taxon>Liliopsida</taxon>
        <taxon>Poales</taxon>
        <taxon>Poaceae</taxon>
        <taxon>PACMAD clade</taxon>
        <taxon>Arundinoideae</taxon>
        <taxon>Arundineae</taxon>
        <taxon>Arundo</taxon>
    </lineage>
</organism>
<protein>
    <recommendedName>
        <fullName evidence="2">PAP/OAS1 substrate-binding-related domain-containing protein</fullName>
    </recommendedName>
</protein>
<feature type="compositionally biased region" description="Polar residues" evidence="1">
    <location>
        <begin position="239"/>
        <end position="255"/>
    </location>
</feature>
<accession>A0A0A9CVB0</accession>
<dbReference type="InterPro" id="IPR058920">
    <property type="entry name" value="PAP-OAS1-bd-rel"/>
</dbReference>
<dbReference type="Pfam" id="PF26180">
    <property type="entry name" value="PAP-OAS1"/>
    <property type="match status" value="1"/>
</dbReference>
<feature type="domain" description="PAP/OAS1 substrate-binding-related" evidence="2">
    <location>
        <begin position="2"/>
        <end position="104"/>
    </location>
</feature>
<dbReference type="PANTHER" id="PTHR45979">
    <property type="entry name" value="PAP/OAS1 SUBSTRATE-BINDING DOMAIN SUPERFAMILY"/>
    <property type="match status" value="1"/>
</dbReference>
<name>A0A0A9CVB0_ARUDO</name>